<dbReference type="RefSeq" id="WP_156990767.1">
    <property type="nucleotide sequence ID" value="NZ_VWXL01000067.1"/>
</dbReference>
<evidence type="ECO:0000259" key="1">
    <source>
        <dbReference type="Pfam" id="PF05709"/>
    </source>
</evidence>
<dbReference type="InterPro" id="IPR008841">
    <property type="entry name" value="Siphovirus-type_tail_N"/>
</dbReference>
<dbReference type="OrthoDB" id="2079081at2"/>
<protein>
    <submittedName>
        <fullName evidence="2">Phage tail protein</fullName>
    </submittedName>
</protein>
<dbReference type="Proteomes" id="UP000469440">
    <property type="component" value="Unassembled WGS sequence"/>
</dbReference>
<name>A0A6N8I1J5_9FIRM</name>
<gene>
    <name evidence="2" type="ORF">CAFE_23420</name>
</gene>
<dbReference type="AlphaFoldDB" id="A0A6N8I1J5"/>
<keyword evidence="3" id="KW-1185">Reference proteome</keyword>
<dbReference type="EMBL" id="VWXL01000067">
    <property type="protein sequence ID" value="MVB11620.1"/>
    <property type="molecule type" value="Genomic_DNA"/>
</dbReference>
<feature type="domain" description="Siphovirus-type tail component RIFT-related" evidence="1">
    <location>
        <begin position="34"/>
        <end position="125"/>
    </location>
</feature>
<proteinExistence type="predicted"/>
<comment type="caution">
    <text evidence="2">The sequence shown here is derived from an EMBL/GenBank/DDBJ whole genome shotgun (WGS) entry which is preliminary data.</text>
</comment>
<evidence type="ECO:0000313" key="3">
    <source>
        <dbReference type="Proteomes" id="UP000469440"/>
    </source>
</evidence>
<accession>A0A6N8I1J5</accession>
<dbReference type="Pfam" id="PF05709">
    <property type="entry name" value="Sipho_tail"/>
    <property type="match status" value="1"/>
</dbReference>
<dbReference type="Gene3D" id="2.40.30.200">
    <property type="match status" value="1"/>
</dbReference>
<sequence>MKIVCENQSGEQIAFGWFDPIWIASADGLGTEYNVYTSKNSGQDGENYNGSDAKLRNIVIALDVKKADFLTQRNRLYSFFQPRSAGTLYYYEDNESRKIAYYVEKVEPGGNDNDTTRTLTVSLICPDPKFYALDDQLTQLAIWRGGIRFPLRIINPFKVTEKVNTLIGNVRNDSAVPMGLTVTFRASGTVVNPSLYDINRRELMQISTTMHAGDRIVITTGDGNKRIKLISGGVTTNINNKMLYPPKWLKAYQGDNLFRYNADSGIDNLSVSILSTQAYWGV</sequence>
<organism evidence="2 3">
    <name type="scientific">Caproicibacter fermentans</name>
    <dbReference type="NCBI Taxonomy" id="2576756"/>
    <lineage>
        <taxon>Bacteria</taxon>
        <taxon>Bacillati</taxon>
        <taxon>Bacillota</taxon>
        <taxon>Clostridia</taxon>
        <taxon>Eubacteriales</taxon>
        <taxon>Acutalibacteraceae</taxon>
        <taxon>Caproicibacter</taxon>
    </lineage>
</organism>
<reference evidence="2 3" key="1">
    <citation type="submission" date="2019-09" db="EMBL/GenBank/DDBJ databases">
        <title>Genome sequence of Clostridium sp. EA1.</title>
        <authorList>
            <person name="Poehlein A."/>
            <person name="Bengelsdorf F.R."/>
            <person name="Daniel R."/>
        </authorList>
    </citation>
    <scope>NUCLEOTIDE SEQUENCE [LARGE SCALE GENOMIC DNA]</scope>
    <source>
        <strain evidence="2 3">EA1</strain>
    </source>
</reference>
<evidence type="ECO:0000313" key="2">
    <source>
        <dbReference type="EMBL" id="MVB11620.1"/>
    </source>
</evidence>